<feature type="region of interest" description="Disordered" evidence="1">
    <location>
        <begin position="1"/>
        <end position="21"/>
    </location>
</feature>
<evidence type="ECO:0000256" key="1">
    <source>
        <dbReference type="SAM" id="MobiDB-lite"/>
    </source>
</evidence>
<reference evidence="2" key="2">
    <citation type="journal article" date="2015" name="Fish Shellfish Immunol.">
        <title>Early steps in the European eel (Anguilla anguilla)-Vibrio vulnificus interaction in the gills: Role of the RtxA13 toxin.</title>
        <authorList>
            <person name="Callol A."/>
            <person name="Pajuelo D."/>
            <person name="Ebbesson L."/>
            <person name="Teles M."/>
            <person name="MacKenzie S."/>
            <person name="Amaro C."/>
        </authorList>
    </citation>
    <scope>NUCLEOTIDE SEQUENCE</scope>
</reference>
<organism evidence="2">
    <name type="scientific">Anguilla anguilla</name>
    <name type="common">European freshwater eel</name>
    <name type="synonym">Muraena anguilla</name>
    <dbReference type="NCBI Taxonomy" id="7936"/>
    <lineage>
        <taxon>Eukaryota</taxon>
        <taxon>Metazoa</taxon>
        <taxon>Chordata</taxon>
        <taxon>Craniata</taxon>
        <taxon>Vertebrata</taxon>
        <taxon>Euteleostomi</taxon>
        <taxon>Actinopterygii</taxon>
        <taxon>Neopterygii</taxon>
        <taxon>Teleostei</taxon>
        <taxon>Anguilliformes</taxon>
        <taxon>Anguillidae</taxon>
        <taxon>Anguilla</taxon>
    </lineage>
</organism>
<dbReference type="AlphaFoldDB" id="A0A0E9RSG8"/>
<evidence type="ECO:0000313" key="2">
    <source>
        <dbReference type="EMBL" id="JAH31360.1"/>
    </source>
</evidence>
<name>A0A0E9RSG8_ANGAN</name>
<protein>
    <submittedName>
        <fullName evidence="2">Uncharacterized protein</fullName>
    </submittedName>
</protein>
<feature type="compositionally biased region" description="Basic and acidic residues" evidence="1">
    <location>
        <begin position="1"/>
        <end position="13"/>
    </location>
</feature>
<proteinExistence type="predicted"/>
<accession>A0A0E9RSG8</accession>
<sequence>MLPHHGRDDRGEARGAGARRQALEQEAIEKCHAGLPSWLVHLAF</sequence>
<reference evidence="2" key="1">
    <citation type="submission" date="2014-11" db="EMBL/GenBank/DDBJ databases">
        <authorList>
            <person name="Amaro Gonzalez C."/>
        </authorList>
    </citation>
    <scope>NUCLEOTIDE SEQUENCE</scope>
</reference>
<dbReference type="EMBL" id="GBXM01077217">
    <property type="protein sequence ID" value="JAH31360.1"/>
    <property type="molecule type" value="Transcribed_RNA"/>
</dbReference>